<sequence length="419" mass="47683">MFAQDFGAIHYDLDWDLQGPEWDWRGLNDMTEPGLAPSEDFWKKFEELPDLGEDLESLFDVDVNDMNLTSVLMNHDCMWAGTCLNKDHKPENKPPPPPPPAPDAPVIEDVVMPPAPPSPATVAVKKRVVAVKSPVVRVKNEPPRPDTPPSLSESEEEESADDQKPTIVPVIAAANQTIRRTIQTSAFDHNYDKTVRPEDYGLQTPSDSEDQNQSSASEEEEEDDEEEEIDVVSLTRDSLPTNPTREIRTQLQKKVATAISTNTLLSAKRAVSRRLKQTKKTKRKRASSDEDDDIDVKPTFYTPQTTPRRNWRKTPKKSRFSDSEPDSERRSIHNNMERMRRIDLRNAFDDLKGLLPSLVDAQRAPKVAILKDATSYLHELRQKERTLSQHVTKLRSHQEELRSTLSRLRKTLAAIRTRS</sequence>
<dbReference type="InterPro" id="IPR036638">
    <property type="entry name" value="HLH_DNA-bd_sf"/>
</dbReference>
<reference evidence="5" key="1">
    <citation type="journal article" date="2014" name="PLoS ONE">
        <title>Transcriptome-Based Identification of ABC Transporters in the Western Tarnished Plant Bug Lygus hesperus.</title>
        <authorList>
            <person name="Hull J.J."/>
            <person name="Chaney K."/>
            <person name="Geib S.M."/>
            <person name="Fabrick J.A."/>
            <person name="Brent C.S."/>
            <person name="Walsh D."/>
            <person name="Lavine L.C."/>
        </authorList>
    </citation>
    <scope>NUCLEOTIDE SEQUENCE</scope>
</reference>
<feature type="domain" description="BHLH" evidence="4">
    <location>
        <begin position="328"/>
        <end position="380"/>
    </location>
</feature>
<feature type="compositionally biased region" description="Basic and acidic residues" evidence="3">
    <location>
        <begin position="319"/>
        <end position="334"/>
    </location>
</feature>
<proteinExistence type="predicted"/>
<evidence type="ECO:0000256" key="2">
    <source>
        <dbReference type="SAM" id="Coils"/>
    </source>
</evidence>
<dbReference type="SMART" id="SM00353">
    <property type="entry name" value="HLH"/>
    <property type="match status" value="1"/>
</dbReference>
<feature type="compositionally biased region" description="Acidic residues" evidence="3">
    <location>
        <begin position="217"/>
        <end position="230"/>
    </location>
</feature>
<dbReference type="Gene3D" id="4.10.280.10">
    <property type="entry name" value="Helix-loop-helix DNA-binding domain"/>
    <property type="match status" value="1"/>
</dbReference>
<reference evidence="5" key="2">
    <citation type="submission" date="2014-07" db="EMBL/GenBank/DDBJ databases">
        <authorList>
            <person name="Hull J."/>
        </authorList>
    </citation>
    <scope>NUCLEOTIDE SEQUENCE</scope>
</reference>
<evidence type="ECO:0000256" key="3">
    <source>
        <dbReference type="SAM" id="MobiDB-lite"/>
    </source>
</evidence>
<feature type="region of interest" description="Disordered" evidence="3">
    <location>
        <begin position="270"/>
        <end position="334"/>
    </location>
</feature>
<keyword evidence="2" id="KW-0175">Coiled coil</keyword>
<feature type="region of interest" description="Disordered" evidence="3">
    <location>
        <begin position="137"/>
        <end position="168"/>
    </location>
</feature>
<evidence type="ECO:0000259" key="4">
    <source>
        <dbReference type="PROSITE" id="PS50888"/>
    </source>
</evidence>
<dbReference type="EMBL" id="GBHO01042163">
    <property type="protein sequence ID" value="JAG01441.1"/>
    <property type="molecule type" value="Transcribed_RNA"/>
</dbReference>
<evidence type="ECO:0000256" key="1">
    <source>
        <dbReference type="ARBA" id="ARBA00023125"/>
    </source>
</evidence>
<feature type="compositionally biased region" description="Basic and acidic residues" evidence="3">
    <location>
        <begin position="189"/>
        <end position="199"/>
    </location>
</feature>
<dbReference type="GO" id="GO:0003700">
    <property type="term" value="F:DNA-binding transcription factor activity"/>
    <property type="evidence" value="ECO:0007669"/>
    <property type="project" value="InterPro"/>
</dbReference>
<dbReference type="AlphaFoldDB" id="A0A0A9W1Z7"/>
<protein>
    <submittedName>
        <fullName evidence="5">N-myc proto-oncogene protein</fullName>
    </submittedName>
</protein>
<evidence type="ECO:0000313" key="5">
    <source>
        <dbReference type="EMBL" id="JAG01441.1"/>
    </source>
</evidence>
<feature type="compositionally biased region" description="Pro residues" evidence="3">
    <location>
        <begin position="93"/>
        <end position="103"/>
    </location>
</feature>
<feature type="compositionally biased region" description="Basic residues" evidence="3">
    <location>
        <begin position="309"/>
        <end position="318"/>
    </location>
</feature>
<dbReference type="InterPro" id="IPR002418">
    <property type="entry name" value="Tscrpt_reg_Myc"/>
</dbReference>
<dbReference type="InterPro" id="IPR050433">
    <property type="entry name" value="Myc_transcription_factors"/>
</dbReference>
<feature type="compositionally biased region" description="Polar residues" evidence="3">
    <location>
        <begin position="235"/>
        <end position="253"/>
    </location>
</feature>
<feature type="region of interest" description="Disordered" evidence="3">
    <location>
        <begin position="189"/>
        <end position="253"/>
    </location>
</feature>
<dbReference type="InterPro" id="IPR011598">
    <property type="entry name" value="bHLH_dom"/>
</dbReference>
<feature type="compositionally biased region" description="Basic residues" evidence="3">
    <location>
        <begin position="270"/>
        <end position="285"/>
    </location>
</feature>
<feature type="coiled-coil region" evidence="2">
    <location>
        <begin position="380"/>
        <end position="418"/>
    </location>
</feature>
<dbReference type="GO" id="GO:0003677">
    <property type="term" value="F:DNA binding"/>
    <property type="evidence" value="ECO:0007669"/>
    <property type="project" value="UniProtKB-KW"/>
</dbReference>
<name>A0A0A9W1Z7_LYGHE</name>
<feature type="region of interest" description="Disordered" evidence="3">
    <location>
        <begin position="88"/>
        <end position="113"/>
    </location>
</feature>
<dbReference type="CDD" id="cd11400">
    <property type="entry name" value="bHLHzip_Myc"/>
    <property type="match status" value="1"/>
</dbReference>
<gene>
    <name evidence="5" type="primary">MYCN_1</name>
    <name evidence="5" type="ORF">CM83_44443</name>
</gene>
<dbReference type="PRINTS" id="PR00044">
    <property type="entry name" value="LEUZIPPRMYC"/>
</dbReference>
<organism evidence="5">
    <name type="scientific">Lygus hesperus</name>
    <name type="common">Western plant bug</name>
    <dbReference type="NCBI Taxonomy" id="30085"/>
    <lineage>
        <taxon>Eukaryota</taxon>
        <taxon>Metazoa</taxon>
        <taxon>Ecdysozoa</taxon>
        <taxon>Arthropoda</taxon>
        <taxon>Hexapoda</taxon>
        <taxon>Insecta</taxon>
        <taxon>Pterygota</taxon>
        <taxon>Neoptera</taxon>
        <taxon>Paraneoptera</taxon>
        <taxon>Hemiptera</taxon>
        <taxon>Heteroptera</taxon>
        <taxon>Panheteroptera</taxon>
        <taxon>Cimicomorpha</taxon>
        <taxon>Miridae</taxon>
        <taxon>Mirini</taxon>
        <taxon>Lygus</taxon>
    </lineage>
</organism>
<keyword evidence="1" id="KW-0238">DNA-binding</keyword>
<dbReference type="FunFam" id="4.10.280.10:FF:000019">
    <property type="entry name" value="Myc proto-oncogene protein"/>
    <property type="match status" value="1"/>
</dbReference>
<dbReference type="PANTHER" id="PTHR45851">
    <property type="entry name" value="MYC PROTO-ONCOGENE"/>
    <property type="match status" value="1"/>
</dbReference>
<dbReference type="Pfam" id="PF00010">
    <property type="entry name" value="HLH"/>
    <property type="match status" value="1"/>
</dbReference>
<dbReference type="GO" id="GO:0046983">
    <property type="term" value="F:protein dimerization activity"/>
    <property type="evidence" value="ECO:0007669"/>
    <property type="project" value="InterPro"/>
</dbReference>
<accession>A0A0A9W1Z7</accession>
<dbReference type="PROSITE" id="PS50888">
    <property type="entry name" value="BHLH"/>
    <property type="match status" value="1"/>
</dbReference>
<dbReference type="SUPFAM" id="SSF47459">
    <property type="entry name" value="HLH, helix-loop-helix DNA-binding domain"/>
    <property type="match status" value="1"/>
</dbReference>